<dbReference type="Proteomes" id="UP000243052">
    <property type="component" value="Chromosome ii"/>
</dbReference>
<sequence length="559" mass="64575">MQREVDYLVNRLGPGQVYGDNVSEVTRGIVYHIPRVRDRKQLQRLVNAMFNSKIWHIPALDILELYEVTQAIFRWKLKISEPSISIKDFYDTWNNAFYSIRTWTLPQLAILSGVLSTKTEFLSVQQQYFIDDSSSCARMYDDWMAKHFLPVWTVMLEKYKSLPPKFEQLVLMYAPLRNKRSGVGINSGNVIQCLFNLVIKYITSKDDSSFVGRHLNDIAFVLNALVSDGSQAVLSSILHQLCQVSYDLSLKELTRQETVRYDVKYYANIMFTFVLILDGCLHNKARIPGLHHQAIMILFYINFIVQDFGKEEFHSYQRVYQVSASILAHNVDIMNASLQVLLGNIWKTDTKANTSRIIFMLEFLETTLLHIPINSQYIDKVLQPIIMSYIHSTNSIVRENAHAVQLSIFQSPNTSETPIAWKSISLKPYLELILTQFASNLVSKEQLLTVYETINSQLPYISIKYPGIVEELLQFTFSKVRDCSKIPTKVVLSECLILQCGALSGDGICKWLDTCQELITQLPQPGQLELKWKMWELVKKSRNDAAIQWWYTHDIHVRL</sequence>
<dbReference type="AlphaFoldDB" id="A0A109UXE4"/>
<dbReference type="InterPro" id="IPR016024">
    <property type="entry name" value="ARM-type_fold"/>
</dbReference>
<organism evidence="1 2">
    <name type="scientific">Eremothecium sinecaudum</name>
    <dbReference type="NCBI Taxonomy" id="45286"/>
    <lineage>
        <taxon>Eukaryota</taxon>
        <taxon>Fungi</taxon>
        <taxon>Dikarya</taxon>
        <taxon>Ascomycota</taxon>
        <taxon>Saccharomycotina</taxon>
        <taxon>Saccharomycetes</taxon>
        <taxon>Saccharomycetales</taxon>
        <taxon>Saccharomycetaceae</taxon>
        <taxon>Eremothecium</taxon>
    </lineage>
</organism>
<keyword evidence="2" id="KW-1185">Reference proteome</keyword>
<dbReference type="SUPFAM" id="SSF48371">
    <property type="entry name" value="ARM repeat"/>
    <property type="match status" value="1"/>
</dbReference>
<evidence type="ECO:0000313" key="2">
    <source>
        <dbReference type="Proteomes" id="UP000243052"/>
    </source>
</evidence>
<name>A0A109UXE4_9SACH</name>
<protein>
    <submittedName>
        <fullName evidence="1">HBR176Cp</fullName>
    </submittedName>
</protein>
<dbReference type="STRING" id="45286.A0A109UXE4"/>
<reference evidence="1 2" key="1">
    <citation type="submission" date="2016-01" db="EMBL/GenBank/DDBJ databases">
        <title>Genome sequence of the yeast Holleya sinecauda.</title>
        <authorList>
            <person name="Dietrich F.S."/>
        </authorList>
    </citation>
    <scope>NUCLEOTIDE SEQUENCE [LARGE SCALE GENOMIC DNA]</scope>
    <source>
        <strain evidence="1 2">ATCC 58844</strain>
    </source>
</reference>
<dbReference type="PANTHER" id="PTHR39214:SF1">
    <property type="entry name" value="MICROBODY (PEROXISOME) BIOGENESIS PROTEIN PEROXIN 8 (EUROFUNG)"/>
    <property type="match status" value="1"/>
</dbReference>
<dbReference type="InterPro" id="IPR055334">
    <property type="entry name" value="PEX8-like"/>
</dbReference>
<dbReference type="GeneID" id="28722535"/>
<dbReference type="PANTHER" id="PTHR39214">
    <property type="entry name" value="MICROBODY (PEROXISOME) BIOGENESIS PROTEIN PEROXIN 8 (EUROFUNG)"/>
    <property type="match status" value="1"/>
</dbReference>
<dbReference type="OrthoDB" id="2357318at2759"/>
<accession>A0A109UXE4</accession>
<proteinExistence type="predicted"/>
<evidence type="ECO:0000313" key="1">
    <source>
        <dbReference type="EMBL" id="AMD19077.1"/>
    </source>
</evidence>
<dbReference type="RefSeq" id="XP_017986073.1">
    <property type="nucleotide sequence ID" value="XM_018130584.1"/>
</dbReference>
<gene>
    <name evidence="1" type="ORF">AW171_hschr2887</name>
</gene>
<dbReference type="EMBL" id="CP014242">
    <property type="protein sequence ID" value="AMD19077.1"/>
    <property type="molecule type" value="Genomic_DNA"/>
</dbReference>